<keyword evidence="2" id="KW-1185">Reference proteome</keyword>
<dbReference type="GO" id="GO:0016787">
    <property type="term" value="F:hydrolase activity"/>
    <property type="evidence" value="ECO:0007669"/>
    <property type="project" value="UniProtKB-KW"/>
</dbReference>
<dbReference type="Gene3D" id="3.40.50.1820">
    <property type="entry name" value="alpha/beta hydrolase"/>
    <property type="match status" value="1"/>
</dbReference>
<keyword evidence="1" id="KW-0378">Hydrolase</keyword>
<dbReference type="EMBL" id="AP025739">
    <property type="protein sequence ID" value="BDI29594.1"/>
    <property type="molecule type" value="Genomic_DNA"/>
</dbReference>
<dbReference type="InterPro" id="IPR000639">
    <property type="entry name" value="Epox_hydrolase-like"/>
</dbReference>
<dbReference type="Proteomes" id="UP000287394">
    <property type="component" value="Chromosome"/>
</dbReference>
<dbReference type="SUPFAM" id="SSF53474">
    <property type="entry name" value="alpha/beta-Hydrolases"/>
    <property type="match status" value="1"/>
</dbReference>
<dbReference type="KEGG" id="ccot:CCAX7_16450"/>
<dbReference type="Pfam" id="PF00561">
    <property type="entry name" value="Abhydrolase_1"/>
    <property type="match status" value="1"/>
</dbReference>
<dbReference type="PRINTS" id="PR00412">
    <property type="entry name" value="EPOXHYDRLASE"/>
</dbReference>
<evidence type="ECO:0000313" key="2">
    <source>
        <dbReference type="Proteomes" id="UP000287394"/>
    </source>
</evidence>
<accession>A0A402CZ10</accession>
<dbReference type="InterPro" id="IPR050266">
    <property type="entry name" value="AB_hydrolase_sf"/>
</dbReference>
<protein>
    <submittedName>
        <fullName evidence="1">Alpha/beta hydrolase</fullName>
    </submittedName>
</protein>
<dbReference type="PANTHER" id="PTHR43798:SF24">
    <property type="entry name" value="CIS-3-ALKYL-4-ALKYLOXETAN-2-ONE DECARBOXYLASE"/>
    <property type="match status" value="1"/>
</dbReference>
<proteinExistence type="predicted"/>
<dbReference type="PRINTS" id="PR00111">
    <property type="entry name" value="ABHYDROLASE"/>
</dbReference>
<dbReference type="PANTHER" id="PTHR43798">
    <property type="entry name" value="MONOACYLGLYCEROL LIPASE"/>
    <property type="match status" value="1"/>
</dbReference>
<sequence length="270" mass="30922">MDERDGMTVQVGETQTFLMDRGAGAPTLLLHGSPDSSHMWRPLIEALPSGRRYIAPDLPGYGLSTAPEDFDYSLESQTKWVDGLVAALEIETPVNLVVHDFGGPFGLAWAATYPEKVRRIVIFNTNFFSDYHWHSWAQMMRAPIVGEAMMAINSEKVFTQTIAKTAPRLPAEHIAETFRLYTPAVRRHILRLYRATDPKNFRGWENKLRAAIARTPTMVLWGDQDPFIEPRYAEKFGAERVEHFQEYSHWLPVEAPQEIARRLDEFFQEA</sequence>
<dbReference type="InterPro" id="IPR000073">
    <property type="entry name" value="AB_hydrolase_1"/>
</dbReference>
<name>A0A402CZ10_9BACT</name>
<gene>
    <name evidence="1" type="ORF">CCAX7_16450</name>
</gene>
<dbReference type="OrthoDB" id="9797695at2"/>
<organism evidence="1 2">
    <name type="scientific">Capsulimonas corticalis</name>
    <dbReference type="NCBI Taxonomy" id="2219043"/>
    <lineage>
        <taxon>Bacteria</taxon>
        <taxon>Bacillati</taxon>
        <taxon>Armatimonadota</taxon>
        <taxon>Armatimonadia</taxon>
        <taxon>Capsulimonadales</taxon>
        <taxon>Capsulimonadaceae</taxon>
        <taxon>Capsulimonas</taxon>
    </lineage>
</organism>
<dbReference type="AlphaFoldDB" id="A0A402CZ10"/>
<dbReference type="GO" id="GO:0016020">
    <property type="term" value="C:membrane"/>
    <property type="evidence" value="ECO:0007669"/>
    <property type="project" value="TreeGrafter"/>
</dbReference>
<reference evidence="1 2" key="1">
    <citation type="journal article" date="2019" name="Int. J. Syst. Evol. Microbiol.">
        <title>Capsulimonas corticalis gen. nov., sp. nov., an aerobic capsulated bacterium, of a novel bacterial order, Capsulimonadales ord. nov., of the class Armatimonadia of the phylum Armatimonadetes.</title>
        <authorList>
            <person name="Li J."/>
            <person name="Kudo C."/>
            <person name="Tonouchi A."/>
        </authorList>
    </citation>
    <scope>NUCLEOTIDE SEQUENCE [LARGE SCALE GENOMIC DNA]</scope>
    <source>
        <strain evidence="1 2">AX-7</strain>
    </source>
</reference>
<evidence type="ECO:0000313" key="1">
    <source>
        <dbReference type="EMBL" id="BDI29594.1"/>
    </source>
</evidence>
<dbReference type="InterPro" id="IPR029058">
    <property type="entry name" value="AB_hydrolase_fold"/>
</dbReference>